<reference evidence="3 4" key="1">
    <citation type="journal article" date="2016" name="Int. J. Syst. Evol. Microbiol.">
        <title>Proposal of Mucilaginibacter phyllosphaerae sp. nov. isolated from the phyllosphere of Galium album.</title>
        <authorList>
            <person name="Aydogan E.L."/>
            <person name="Busse H.J."/>
            <person name="Moser G."/>
            <person name="Muller C."/>
            <person name="Kampfer P."/>
            <person name="Glaeser S.P."/>
        </authorList>
    </citation>
    <scope>NUCLEOTIDE SEQUENCE [LARGE SCALE GENOMIC DNA]</scope>
    <source>
        <strain evidence="3 4">PP-F2FG21</strain>
    </source>
</reference>
<dbReference type="InterPro" id="IPR041633">
    <property type="entry name" value="Polbeta"/>
</dbReference>
<evidence type="ECO:0000313" key="4">
    <source>
        <dbReference type="Proteomes" id="UP000297248"/>
    </source>
</evidence>
<keyword evidence="5" id="KW-1185">Reference proteome</keyword>
<dbReference type="AlphaFoldDB" id="A0A4Y8AIE1"/>
<evidence type="ECO:0000313" key="3">
    <source>
        <dbReference type="EMBL" id="TEW67911.1"/>
    </source>
</evidence>
<protein>
    <submittedName>
        <fullName evidence="2 3">Nucleotidyltransferase</fullName>
    </submittedName>
</protein>
<dbReference type="InterPro" id="IPR043519">
    <property type="entry name" value="NT_sf"/>
</dbReference>
<sequence>MKYGLSSKNLTSITKVLRQFPAIKAAYLYGSRAKGNYKSSSDIDIMLKGNELDLYHLTQIMNELDDLLLPYQFDVAIYHHVTNKDILSHLDRVGVDLFTSVPYSSP</sequence>
<dbReference type="OrthoDB" id="9803106at2"/>
<dbReference type="GO" id="GO:0016740">
    <property type="term" value="F:transferase activity"/>
    <property type="evidence" value="ECO:0007669"/>
    <property type="project" value="UniProtKB-KW"/>
</dbReference>
<keyword evidence="3" id="KW-0808">Transferase</keyword>
<dbReference type="Gene3D" id="3.30.460.10">
    <property type="entry name" value="Beta Polymerase, domain 2"/>
    <property type="match status" value="1"/>
</dbReference>
<comment type="caution">
    <text evidence="3">The sequence shown here is derived from an EMBL/GenBank/DDBJ whole genome shotgun (WGS) entry which is preliminary data.</text>
</comment>
<dbReference type="SUPFAM" id="SSF81301">
    <property type="entry name" value="Nucleotidyltransferase"/>
    <property type="match status" value="1"/>
</dbReference>
<reference evidence="3" key="2">
    <citation type="submission" date="2019-03" db="EMBL/GenBank/DDBJ databases">
        <authorList>
            <person name="Yan Y.-Q."/>
            <person name="Du Z.-J."/>
        </authorList>
    </citation>
    <scope>NUCLEOTIDE SEQUENCE</scope>
    <source>
        <strain evidence="3">PP-F2FG21</strain>
    </source>
</reference>
<gene>
    <name evidence="3" type="ORF">E2R65_07960</name>
    <name evidence="2" type="ORF">GGR35_001033</name>
</gene>
<reference evidence="2 5" key="3">
    <citation type="submission" date="2020-08" db="EMBL/GenBank/DDBJ databases">
        <title>Genomic Encyclopedia of Type Strains, Phase IV (KMG-IV): sequencing the most valuable type-strain genomes for metagenomic binning, comparative biology and taxonomic classification.</title>
        <authorList>
            <person name="Goeker M."/>
        </authorList>
    </citation>
    <scope>NUCLEOTIDE SEQUENCE [LARGE SCALE GENOMIC DNA]</scope>
    <source>
        <strain evidence="2 5">DSM 100995</strain>
    </source>
</reference>
<dbReference type="Pfam" id="PF18765">
    <property type="entry name" value="Polbeta"/>
    <property type="match status" value="1"/>
</dbReference>
<dbReference type="RefSeq" id="WP_134335945.1">
    <property type="nucleotide sequence ID" value="NZ_BMCZ01000004.1"/>
</dbReference>
<proteinExistence type="predicted"/>
<name>A0A4Y8AIE1_9SPHI</name>
<dbReference type="Proteomes" id="UP000583101">
    <property type="component" value="Unassembled WGS sequence"/>
</dbReference>
<dbReference type="EMBL" id="SNQG01000002">
    <property type="protein sequence ID" value="TEW67911.1"/>
    <property type="molecule type" value="Genomic_DNA"/>
</dbReference>
<organism evidence="3 4">
    <name type="scientific">Mucilaginibacter phyllosphaerae</name>
    <dbReference type="NCBI Taxonomy" id="1812349"/>
    <lineage>
        <taxon>Bacteria</taxon>
        <taxon>Pseudomonadati</taxon>
        <taxon>Bacteroidota</taxon>
        <taxon>Sphingobacteriia</taxon>
        <taxon>Sphingobacteriales</taxon>
        <taxon>Sphingobacteriaceae</taxon>
        <taxon>Mucilaginibacter</taxon>
    </lineage>
</organism>
<accession>A0A4Y8AIE1</accession>
<evidence type="ECO:0000313" key="2">
    <source>
        <dbReference type="EMBL" id="MBB3968441.1"/>
    </source>
</evidence>
<evidence type="ECO:0000313" key="5">
    <source>
        <dbReference type="Proteomes" id="UP000583101"/>
    </source>
</evidence>
<feature type="domain" description="Polymerase beta nucleotidyltransferase" evidence="1">
    <location>
        <begin position="13"/>
        <end position="98"/>
    </location>
</feature>
<dbReference type="Proteomes" id="UP000297248">
    <property type="component" value="Unassembled WGS sequence"/>
</dbReference>
<dbReference type="CDD" id="cd05403">
    <property type="entry name" value="NT_KNTase_like"/>
    <property type="match status" value="1"/>
</dbReference>
<evidence type="ECO:0000259" key="1">
    <source>
        <dbReference type="Pfam" id="PF18765"/>
    </source>
</evidence>
<dbReference type="EMBL" id="JACIEG010000002">
    <property type="protein sequence ID" value="MBB3968441.1"/>
    <property type="molecule type" value="Genomic_DNA"/>
</dbReference>